<reference evidence="1" key="1">
    <citation type="submission" date="2019-08" db="EMBL/GenBank/DDBJ databases">
        <authorList>
            <person name="Kucharzyk K."/>
            <person name="Murdoch R.W."/>
            <person name="Higgins S."/>
            <person name="Loffler F."/>
        </authorList>
    </citation>
    <scope>NUCLEOTIDE SEQUENCE</scope>
</reference>
<name>A0A645J9G0_9ZZZZ</name>
<proteinExistence type="predicted"/>
<evidence type="ECO:0000313" key="1">
    <source>
        <dbReference type="EMBL" id="MPN59780.1"/>
    </source>
</evidence>
<dbReference type="EMBL" id="VSSQ01134183">
    <property type="protein sequence ID" value="MPN59780.1"/>
    <property type="molecule type" value="Genomic_DNA"/>
</dbReference>
<accession>A0A645J9G0</accession>
<organism evidence="1">
    <name type="scientific">bioreactor metagenome</name>
    <dbReference type="NCBI Taxonomy" id="1076179"/>
    <lineage>
        <taxon>unclassified sequences</taxon>
        <taxon>metagenomes</taxon>
        <taxon>ecological metagenomes</taxon>
    </lineage>
</organism>
<sequence length="62" mass="6592">MKQLLFGDARLARRVEDQTGVVTVGTAIVAVSAENDGGQPSGVVDHRKVTDAANVHDEQCRC</sequence>
<gene>
    <name evidence="1" type="ORF">SDC9_207502</name>
</gene>
<comment type="caution">
    <text evidence="1">The sequence shown here is derived from an EMBL/GenBank/DDBJ whole genome shotgun (WGS) entry which is preliminary data.</text>
</comment>
<protein>
    <submittedName>
        <fullName evidence="1">Uncharacterized protein</fullName>
    </submittedName>
</protein>
<dbReference type="AlphaFoldDB" id="A0A645J9G0"/>